<dbReference type="SUPFAM" id="SSF56281">
    <property type="entry name" value="Metallo-hydrolase/oxidoreductase"/>
    <property type="match status" value="1"/>
</dbReference>
<dbReference type="Gene3D" id="3.60.15.10">
    <property type="entry name" value="Ribonuclease Z/Hydroxyacylglutathione hydrolase-like"/>
    <property type="match status" value="1"/>
</dbReference>
<sequence length="370" mass="42519">MLTFIIIILLIVGGVIIFFQTAPQIGGKPKGERLDRMQSASNFKDGVFVNTLETKMDMSFADVRKTLAHYLFADKTNKSPRKTIETRPFNSVAFNNAADTGIFMTWFGHSSILLKVDGVTILFDPVLKGERASMFSFMGPKRFSYTEYPAIEDLPEVDAVIISHDHYDHLDYPTIKLLKDKVDRFYMPLGVGAHFESWGVPKENITELEWWQEAKFGELTLALTPTRHFSGRSFGDRFHTLWGSWVILGKKERVYFSGDSGYFSGFKEIGERYGPFDLTFMECGAYNESWSEIHMFPEQTAQAHLDLKGELLMPIHWGKFDLALHPWKESVQRLHKKAAEENIKLFTPEIGQLISIQNGIETERWWEGYE</sequence>
<dbReference type="InterPro" id="IPR036866">
    <property type="entry name" value="RibonucZ/Hydroxyglut_hydro"/>
</dbReference>
<dbReference type="InterPro" id="IPR024884">
    <property type="entry name" value="NAPE-PLD"/>
</dbReference>
<dbReference type="GO" id="GO:0005737">
    <property type="term" value="C:cytoplasm"/>
    <property type="evidence" value="ECO:0007669"/>
    <property type="project" value="TreeGrafter"/>
</dbReference>
<evidence type="ECO:0000313" key="3">
    <source>
        <dbReference type="Proteomes" id="UP000198393"/>
    </source>
</evidence>
<organism evidence="2 3">
    <name type="scientific">Ekhidna lutea</name>
    <dbReference type="NCBI Taxonomy" id="447679"/>
    <lineage>
        <taxon>Bacteria</taxon>
        <taxon>Pseudomonadati</taxon>
        <taxon>Bacteroidota</taxon>
        <taxon>Cytophagia</taxon>
        <taxon>Cytophagales</taxon>
        <taxon>Reichenbachiellaceae</taxon>
        <taxon>Ekhidna</taxon>
    </lineage>
</organism>
<dbReference type="EMBL" id="FZPD01000003">
    <property type="protein sequence ID" value="SNT00170.1"/>
    <property type="molecule type" value="Genomic_DNA"/>
</dbReference>
<reference evidence="2 3" key="1">
    <citation type="submission" date="2017-06" db="EMBL/GenBank/DDBJ databases">
        <authorList>
            <person name="Kim H.J."/>
            <person name="Triplett B.A."/>
        </authorList>
    </citation>
    <scope>NUCLEOTIDE SEQUENCE [LARGE SCALE GENOMIC DNA]</scope>
    <source>
        <strain evidence="2 3">DSM 19307</strain>
    </source>
</reference>
<dbReference type="GO" id="GO:0008270">
    <property type="term" value="F:zinc ion binding"/>
    <property type="evidence" value="ECO:0007669"/>
    <property type="project" value="InterPro"/>
</dbReference>
<dbReference type="PANTHER" id="PTHR15032">
    <property type="entry name" value="N-ACYL-PHOSPHATIDYLETHANOLAMINE-HYDROLYZING PHOSPHOLIPASE D"/>
    <property type="match status" value="1"/>
</dbReference>
<dbReference type="InterPro" id="IPR001279">
    <property type="entry name" value="Metallo-B-lactamas"/>
</dbReference>
<keyword evidence="3" id="KW-1185">Reference proteome</keyword>
<dbReference type="AlphaFoldDB" id="A0A239J2Z3"/>
<protein>
    <submittedName>
        <fullName evidence="2">L-ascorbate metabolism protein UlaG, beta-lactamase superfamily</fullName>
    </submittedName>
</protein>
<proteinExistence type="predicted"/>
<name>A0A239J2Z3_EKHLU</name>
<dbReference type="Proteomes" id="UP000198393">
    <property type="component" value="Unassembled WGS sequence"/>
</dbReference>
<dbReference type="Pfam" id="PF12706">
    <property type="entry name" value="Lactamase_B_2"/>
    <property type="match status" value="1"/>
</dbReference>
<feature type="domain" description="Metallo-beta-lactamase" evidence="1">
    <location>
        <begin position="120"/>
        <end position="317"/>
    </location>
</feature>
<dbReference type="PANTHER" id="PTHR15032:SF4">
    <property type="entry name" value="N-ACYL-PHOSPHATIDYLETHANOLAMINE-HYDROLYZING PHOSPHOLIPASE D"/>
    <property type="match status" value="1"/>
</dbReference>
<dbReference type="GO" id="GO:0070290">
    <property type="term" value="F:N-acylphosphatidylethanolamine-specific phospholipase D activity"/>
    <property type="evidence" value="ECO:0007669"/>
    <property type="project" value="InterPro"/>
</dbReference>
<evidence type="ECO:0000259" key="1">
    <source>
        <dbReference type="Pfam" id="PF12706"/>
    </source>
</evidence>
<accession>A0A239J2Z3</accession>
<dbReference type="PIRSF" id="PIRSF038896">
    <property type="entry name" value="NAPE-PLD"/>
    <property type="match status" value="1"/>
</dbReference>
<gene>
    <name evidence="2" type="ORF">SAMN05421640_1961</name>
</gene>
<evidence type="ECO:0000313" key="2">
    <source>
        <dbReference type="EMBL" id="SNT00170.1"/>
    </source>
</evidence>